<sequence>MYTINTKLIILTFLSLSKASILNNFLISTANLNVISTALPKTSSISSSSSAEFSLSKRIVNGKSADINEFYFAGSISIDLGGVNYMCTGSLLSQNIVITAASCLKDPTTDNILDPSKILLKFGSKNIINKADDVFKAKKIASHPDYDSISGNNNIALILLESLVSSDNTFPVILYPGNITEKLKFRTAGWGINTKDIPLVEEQKYSSKLKTIEISVTSQKNCEDPSAKNFQSSEGTICSANKNEQGICIGDIGSPLITVDNGSNNLVGIASKIIYKAGSNKDASSNKYSCGKSGDGAIFMRLNHYVDWINENVKNLDGYGISGNQDSRKIDSYNSYNDYSNSNNTNNSNNMPSNGLVSYSEVHNGWSIGIWIQKKILRLLFDDDAIILAESADEFQKSSDTLTEWCKRWGMNINSKKCECKYLEIEFNDQWNNKAFFRAKIIKTFKSYMGCYSILKGNDIPSKFKVMVIKAIIQAVIINGGELFGMCIPVTKTQSITYLLFSQNMNLFEEKDVPVLKQHLKRILEKISDADSEILSEYVIVLLQNEKTERELYDICLIDLKDFLGEETHSFVKRLFSLLKTKEYLSQISNSNSLSSQQNYEHSDDVTRLSKEYAQNSDTDHLHSENYSFDRDYDRGGDFKPDKNSLDFNRRRSKSNSRSRSRSRRRTKSNSRSRSRSNGRTTDRNLQSSRDKESWRYTHENNRYSDNNNLDYSKKQYHNNSFDNLEINIKPESDDIQRNVSITSLGESNDEPYDPEDAVLAKDNSAMAGIDQNSQFNHANILGRLQNFNQANQPLQNFNQVNQPLQNSMVPQNFKPFPGAFGVDPRMGMGMGIGNNINMGINSASSLRPVMPVPYLNPMMRPINPIVGSMPGVSGGLGFNMPHQRPQHFKKNQNYSQNIKNQHNFNESKFNRGSNNQFNKNDMKNYNTETINDEKIGAIVDGQYVIENIPLESLNRPTLESYFGKFGALKSVDIDIDSKSALVVYTNPQDGIKAYRSPDAILGNRFVKIRKRRQQQTEQKVHNELSNETQEIRKNFIAHQKSILEVNERKQKLVNTYMEKQKALMQKLIDPETSSKLSKEATDEIKSSIKKIQALIKEALSIPVPNAPITADTFLQPDMLANEPKLGSNTLLNNIGQEESGNRENITIDENHDWENNHNIGVGNQSSMNVDAEDDSHLYDDPDYQDGMDEDERSWKL</sequence>
<dbReference type="GO" id="GO:0004252">
    <property type="term" value="F:serine-type endopeptidase activity"/>
    <property type="evidence" value="ECO:0007669"/>
    <property type="project" value="InterPro"/>
</dbReference>
<dbReference type="OrthoDB" id="443401at2759"/>
<dbReference type="SUPFAM" id="SSF54928">
    <property type="entry name" value="RNA-binding domain, RBD"/>
    <property type="match status" value="1"/>
</dbReference>
<evidence type="ECO:0008006" key="9">
    <source>
        <dbReference type="Google" id="ProtNLM"/>
    </source>
</evidence>
<accession>A0A2T9Y541</accession>
<evidence type="ECO:0000256" key="1">
    <source>
        <dbReference type="ARBA" id="ARBA00022884"/>
    </source>
</evidence>
<dbReference type="Pfam" id="PF01480">
    <property type="entry name" value="PWI"/>
    <property type="match status" value="1"/>
</dbReference>
<feature type="region of interest" description="Disordered" evidence="3">
    <location>
        <begin position="616"/>
        <end position="711"/>
    </location>
</feature>
<feature type="compositionally biased region" description="Basic and acidic residues" evidence="3">
    <location>
        <begin position="618"/>
        <end position="650"/>
    </location>
</feature>
<dbReference type="Gene3D" id="1.20.1390.10">
    <property type="entry name" value="PWI domain"/>
    <property type="match status" value="1"/>
</dbReference>
<evidence type="ECO:0000256" key="4">
    <source>
        <dbReference type="SAM" id="SignalP"/>
    </source>
</evidence>
<dbReference type="InterPro" id="IPR045137">
    <property type="entry name" value="RBM26/27"/>
</dbReference>
<dbReference type="GO" id="GO:0005634">
    <property type="term" value="C:nucleus"/>
    <property type="evidence" value="ECO:0007669"/>
    <property type="project" value="TreeGrafter"/>
</dbReference>
<evidence type="ECO:0000313" key="7">
    <source>
        <dbReference type="EMBL" id="PVU87438.1"/>
    </source>
</evidence>
<dbReference type="SUPFAM" id="SSF50494">
    <property type="entry name" value="Trypsin-like serine proteases"/>
    <property type="match status" value="1"/>
</dbReference>
<dbReference type="EMBL" id="MBFR01000492">
    <property type="protein sequence ID" value="PVU87438.1"/>
    <property type="molecule type" value="Genomic_DNA"/>
</dbReference>
<dbReference type="SMART" id="SM00020">
    <property type="entry name" value="Tryp_SPc"/>
    <property type="match status" value="1"/>
</dbReference>
<organism evidence="7 8">
    <name type="scientific">Smittium simulii</name>
    <dbReference type="NCBI Taxonomy" id="133385"/>
    <lineage>
        <taxon>Eukaryota</taxon>
        <taxon>Fungi</taxon>
        <taxon>Fungi incertae sedis</taxon>
        <taxon>Zoopagomycota</taxon>
        <taxon>Kickxellomycotina</taxon>
        <taxon>Harpellomycetes</taxon>
        <taxon>Harpellales</taxon>
        <taxon>Legeriomycetaceae</taxon>
        <taxon>Smittium</taxon>
    </lineage>
</organism>
<feature type="signal peptide" evidence="4">
    <location>
        <begin position="1"/>
        <end position="19"/>
    </location>
</feature>
<name>A0A2T9Y541_9FUNG</name>
<evidence type="ECO:0000313" key="8">
    <source>
        <dbReference type="Proteomes" id="UP000245383"/>
    </source>
</evidence>
<feature type="compositionally biased region" description="Basic residues" evidence="3">
    <location>
        <begin position="651"/>
        <end position="677"/>
    </location>
</feature>
<comment type="caution">
    <text evidence="7">The sequence shown here is derived from an EMBL/GenBank/DDBJ whole genome shotgun (WGS) entry which is preliminary data.</text>
</comment>
<gene>
    <name evidence="7" type="ORF">BB561_006324</name>
</gene>
<dbReference type="Pfam" id="PF00089">
    <property type="entry name" value="Trypsin"/>
    <property type="match status" value="1"/>
</dbReference>
<dbReference type="InterPro" id="IPR002483">
    <property type="entry name" value="PWI_dom"/>
</dbReference>
<feature type="compositionally biased region" description="Basic and acidic residues" evidence="3">
    <location>
        <begin position="689"/>
        <end position="703"/>
    </location>
</feature>
<dbReference type="PANTHER" id="PTHR14398">
    <property type="entry name" value="RNA RECOGNITION RRM/RNP DOMAIN"/>
    <property type="match status" value="1"/>
</dbReference>
<dbReference type="Proteomes" id="UP000245383">
    <property type="component" value="Unassembled WGS sequence"/>
</dbReference>
<dbReference type="InterPro" id="IPR012677">
    <property type="entry name" value="Nucleotide-bd_a/b_plait_sf"/>
</dbReference>
<dbReference type="STRING" id="133385.A0A2T9Y541"/>
<dbReference type="GO" id="GO:0003723">
    <property type="term" value="F:RNA binding"/>
    <property type="evidence" value="ECO:0007669"/>
    <property type="project" value="UniProtKB-UniRule"/>
</dbReference>
<dbReference type="PROSITE" id="PS50102">
    <property type="entry name" value="RRM"/>
    <property type="match status" value="1"/>
</dbReference>
<feature type="region of interest" description="Disordered" evidence="3">
    <location>
        <begin position="1161"/>
        <end position="1197"/>
    </location>
</feature>
<dbReference type="Gene3D" id="2.40.10.10">
    <property type="entry name" value="Trypsin-like serine proteases"/>
    <property type="match status" value="1"/>
</dbReference>
<feature type="chain" id="PRO_5015519152" description="RRM domain-containing protein" evidence="4">
    <location>
        <begin position="20"/>
        <end position="1197"/>
    </location>
</feature>
<dbReference type="AlphaFoldDB" id="A0A2T9Y541"/>
<evidence type="ECO:0000256" key="3">
    <source>
        <dbReference type="SAM" id="MobiDB-lite"/>
    </source>
</evidence>
<feature type="domain" description="RRM" evidence="5">
    <location>
        <begin position="942"/>
        <end position="1014"/>
    </location>
</feature>
<dbReference type="InterPro" id="IPR001254">
    <property type="entry name" value="Trypsin_dom"/>
</dbReference>
<evidence type="ECO:0000256" key="2">
    <source>
        <dbReference type="PROSITE-ProRule" id="PRU00176"/>
    </source>
</evidence>
<keyword evidence="4" id="KW-0732">Signal</keyword>
<dbReference type="CDD" id="cd00190">
    <property type="entry name" value="Tryp_SPc"/>
    <property type="match status" value="1"/>
</dbReference>
<dbReference type="InterPro" id="IPR043504">
    <property type="entry name" value="Peptidase_S1_PA_chymotrypsin"/>
</dbReference>
<dbReference type="InterPro" id="IPR000504">
    <property type="entry name" value="RRM_dom"/>
</dbReference>
<dbReference type="InterPro" id="IPR035979">
    <property type="entry name" value="RBD_domain_sf"/>
</dbReference>
<dbReference type="InterPro" id="IPR009003">
    <property type="entry name" value="Peptidase_S1_PA"/>
</dbReference>
<keyword evidence="1 2" id="KW-0694">RNA-binding</keyword>
<feature type="domain" description="Peptidase S1" evidence="6">
    <location>
        <begin position="59"/>
        <end position="314"/>
    </location>
</feature>
<evidence type="ECO:0000259" key="5">
    <source>
        <dbReference type="PROSITE" id="PS50102"/>
    </source>
</evidence>
<proteinExistence type="predicted"/>
<feature type="compositionally biased region" description="Acidic residues" evidence="3">
    <location>
        <begin position="1181"/>
        <end position="1197"/>
    </location>
</feature>
<protein>
    <recommendedName>
        <fullName evidence="9">RRM domain-containing protein</fullName>
    </recommendedName>
</protein>
<dbReference type="Gene3D" id="3.30.70.330">
    <property type="match status" value="1"/>
</dbReference>
<dbReference type="PANTHER" id="PTHR14398:SF0">
    <property type="entry name" value="ZINC FINGER PROTEIN SWM"/>
    <property type="match status" value="1"/>
</dbReference>
<keyword evidence="8" id="KW-1185">Reference proteome</keyword>
<dbReference type="GO" id="GO:0006508">
    <property type="term" value="P:proteolysis"/>
    <property type="evidence" value="ECO:0007669"/>
    <property type="project" value="InterPro"/>
</dbReference>
<reference evidence="7 8" key="1">
    <citation type="journal article" date="2018" name="MBio">
        <title>Comparative Genomics Reveals the Core Gene Toolbox for the Fungus-Insect Symbiosis.</title>
        <authorList>
            <person name="Wang Y."/>
            <person name="Stata M."/>
            <person name="Wang W."/>
            <person name="Stajich J.E."/>
            <person name="White M.M."/>
            <person name="Moncalvo J.M."/>
        </authorList>
    </citation>
    <scope>NUCLEOTIDE SEQUENCE [LARGE SCALE GENOMIC DNA]</scope>
    <source>
        <strain evidence="7 8">SWE-8-4</strain>
    </source>
</reference>
<dbReference type="PROSITE" id="PS50240">
    <property type="entry name" value="TRYPSIN_DOM"/>
    <property type="match status" value="1"/>
</dbReference>
<evidence type="ECO:0000259" key="6">
    <source>
        <dbReference type="PROSITE" id="PS50240"/>
    </source>
</evidence>